<protein>
    <submittedName>
        <fullName evidence="2">Helix-turn-helix transcriptional regulator</fullName>
    </submittedName>
</protein>
<evidence type="ECO:0000313" key="3">
    <source>
        <dbReference type="Proteomes" id="UP001595690"/>
    </source>
</evidence>
<dbReference type="PROSITE" id="PS50943">
    <property type="entry name" value="HTH_CROC1"/>
    <property type="match status" value="1"/>
</dbReference>
<dbReference type="Gene3D" id="1.25.40.10">
    <property type="entry name" value="Tetratricopeptide repeat domain"/>
    <property type="match status" value="1"/>
</dbReference>
<gene>
    <name evidence="2" type="ORF">ACFOWZ_44880</name>
</gene>
<evidence type="ECO:0000313" key="2">
    <source>
        <dbReference type="EMBL" id="MFC3898646.1"/>
    </source>
</evidence>
<name>A0ABV8C9R5_9PSEU</name>
<dbReference type="InterPro" id="IPR011990">
    <property type="entry name" value="TPR-like_helical_dom_sf"/>
</dbReference>
<dbReference type="Gene3D" id="1.10.260.40">
    <property type="entry name" value="lambda repressor-like DNA-binding domains"/>
    <property type="match status" value="1"/>
</dbReference>
<comment type="caution">
    <text evidence="2">The sequence shown here is derived from an EMBL/GenBank/DDBJ whole genome shotgun (WGS) entry which is preliminary data.</text>
</comment>
<organism evidence="2 3">
    <name type="scientific">Lentzea rhizosphaerae</name>
    <dbReference type="NCBI Taxonomy" id="2041025"/>
    <lineage>
        <taxon>Bacteria</taxon>
        <taxon>Bacillati</taxon>
        <taxon>Actinomycetota</taxon>
        <taxon>Actinomycetes</taxon>
        <taxon>Pseudonocardiales</taxon>
        <taxon>Pseudonocardiaceae</taxon>
        <taxon>Lentzea</taxon>
    </lineage>
</organism>
<dbReference type="InterPro" id="IPR010982">
    <property type="entry name" value="Lambda_DNA-bd_dom_sf"/>
</dbReference>
<dbReference type="Pfam" id="PF13560">
    <property type="entry name" value="HTH_31"/>
    <property type="match status" value="1"/>
</dbReference>
<dbReference type="InterPro" id="IPR001387">
    <property type="entry name" value="Cro/C1-type_HTH"/>
</dbReference>
<dbReference type="CDD" id="cd00093">
    <property type="entry name" value="HTH_XRE"/>
    <property type="match status" value="1"/>
</dbReference>
<dbReference type="SUPFAM" id="SSF48452">
    <property type="entry name" value="TPR-like"/>
    <property type="match status" value="1"/>
</dbReference>
<reference evidence="3" key="1">
    <citation type="journal article" date="2019" name="Int. J. Syst. Evol. Microbiol.">
        <title>The Global Catalogue of Microorganisms (GCM) 10K type strain sequencing project: providing services to taxonomists for standard genome sequencing and annotation.</title>
        <authorList>
            <consortium name="The Broad Institute Genomics Platform"/>
            <consortium name="The Broad Institute Genome Sequencing Center for Infectious Disease"/>
            <person name="Wu L."/>
            <person name="Ma J."/>
        </authorList>
    </citation>
    <scope>NUCLEOTIDE SEQUENCE [LARGE SCALE GENOMIC DNA]</scope>
    <source>
        <strain evidence="3">CGMCC 4.7405</strain>
    </source>
</reference>
<dbReference type="RefSeq" id="WP_382380331.1">
    <property type="nucleotide sequence ID" value="NZ_JBHRZI010000057.1"/>
</dbReference>
<keyword evidence="3" id="KW-1185">Reference proteome</keyword>
<dbReference type="SMART" id="SM00530">
    <property type="entry name" value="HTH_XRE"/>
    <property type="match status" value="1"/>
</dbReference>
<accession>A0ABV8C9R5</accession>
<dbReference type="SUPFAM" id="SSF47413">
    <property type="entry name" value="lambda repressor-like DNA-binding domains"/>
    <property type="match status" value="1"/>
</dbReference>
<dbReference type="EMBL" id="JBHRZI010000057">
    <property type="protein sequence ID" value="MFC3898646.1"/>
    <property type="molecule type" value="Genomic_DNA"/>
</dbReference>
<dbReference type="Proteomes" id="UP001595690">
    <property type="component" value="Unassembled WGS sequence"/>
</dbReference>
<proteinExistence type="predicted"/>
<feature type="domain" description="HTH cro/C1-type" evidence="1">
    <location>
        <begin position="9"/>
        <end position="63"/>
    </location>
</feature>
<sequence length="426" mass="46689">MAAEEQHPLARRRLDLGYTQEGLAEEAGVDCRTVQRWEAGERVPQPWRRNRLAKALQLTRARLDDLLEETAGGTRSRGCRADWKAAFSAGHDPDLPEIDDMHRREALRVFSTVGTMLALRSPDDIAADGDDTDYAQLNSHLWRVYALASSKAEVLPLVHTQLGVLTTELQGTHSLAVKQQICAAAGDLYQLKGEIHFDGNDYTRAADSYSLAALASETAENFDLWACAMTRHAYLSVYERRFDHAAPMLDLAAELARRGNPGLSTRHWVSVVQAEAFAGLGHINACQRALDAAEAVRTLTGTVHNGGWLRFDGTRLAEERGTCYAALGRHDLAEAALSDALKQKLTTRRRAGVLTDLASIGAQRHDPDRVVAHASTVLAEAHATGSEVVRRKLTGLQRHLGPLLGDKRVQLLNREITALTALPAAR</sequence>
<evidence type="ECO:0000259" key="1">
    <source>
        <dbReference type="PROSITE" id="PS50943"/>
    </source>
</evidence>